<keyword evidence="6" id="KW-0808">Transferase</keyword>
<dbReference type="EC" id="2.7.7.87" evidence="3"/>
<accession>A0AAV2IUU7</accession>
<keyword evidence="10" id="KW-0067">ATP-binding</keyword>
<evidence type="ECO:0000256" key="6">
    <source>
        <dbReference type="ARBA" id="ARBA00022679"/>
    </source>
</evidence>
<evidence type="ECO:0000256" key="9">
    <source>
        <dbReference type="ARBA" id="ARBA00022741"/>
    </source>
</evidence>
<name>A0AAV2IUU7_LYMST</name>
<reference evidence="14 15" key="1">
    <citation type="submission" date="2024-04" db="EMBL/GenBank/DDBJ databases">
        <authorList>
            <consortium name="Genoscope - CEA"/>
            <person name="William W."/>
        </authorList>
    </citation>
    <scope>NUCLEOTIDE SEQUENCE [LARGE SCALE GENOMIC DNA]</scope>
</reference>
<evidence type="ECO:0000256" key="4">
    <source>
        <dbReference type="ARBA" id="ARBA00015492"/>
    </source>
</evidence>
<keyword evidence="7" id="KW-0819">tRNA processing</keyword>
<dbReference type="PANTHER" id="PTHR17490:SF16">
    <property type="entry name" value="THREONYLCARBAMOYL-AMP SYNTHASE"/>
    <property type="match status" value="1"/>
</dbReference>
<protein>
    <recommendedName>
        <fullName evidence="4">Threonylcarbamoyl-AMP synthase</fullName>
        <ecNumber evidence="3">2.7.7.87</ecNumber>
    </recommendedName>
    <alternativeName>
        <fullName evidence="11">L-threonylcarbamoyladenylate synthase</fullName>
    </alternativeName>
</protein>
<dbReference type="Gene3D" id="3.90.870.10">
    <property type="entry name" value="DHBP synthase"/>
    <property type="match status" value="1"/>
</dbReference>
<dbReference type="GO" id="GO:0006450">
    <property type="term" value="P:regulation of translational fidelity"/>
    <property type="evidence" value="ECO:0007669"/>
    <property type="project" value="TreeGrafter"/>
</dbReference>
<keyword evidence="9" id="KW-0547">Nucleotide-binding</keyword>
<dbReference type="Proteomes" id="UP001497497">
    <property type="component" value="Unassembled WGS sequence"/>
</dbReference>
<dbReference type="Pfam" id="PF01300">
    <property type="entry name" value="Sua5_yciO_yrdC"/>
    <property type="match status" value="1"/>
</dbReference>
<sequence>MTVLTKSPKKAAEFIKKGGIVAFPTETVYGLGANIFDEKAVGKIFEAKQRPNDNPLIAHVGTLEQIKLLTDKITPNAQKFIDAFFPAALTLVLPKSEKVPLIATANLATIGVRMPKDELAREFLKHCEPPVVAPS</sequence>
<evidence type="ECO:0000256" key="8">
    <source>
        <dbReference type="ARBA" id="ARBA00022695"/>
    </source>
</evidence>
<evidence type="ECO:0000256" key="3">
    <source>
        <dbReference type="ARBA" id="ARBA00012584"/>
    </source>
</evidence>
<evidence type="ECO:0000313" key="15">
    <source>
        <dbReference type="Proteomes" id="UP001497497"/>
    </source>
</evidence>
<dbReference type="PROSITE" id="PS51163">
    <property type="entry name" value="YRDC"/>
    <property type="match status" value="1"/>
</dbReference>
<dbReference type="GO" id="GO:0008033">
    <property type="term" value="P:tRNA processing"/>
    <property type="evidence" value="ECO:0007669"/>
    <property type="project" value="UniProtKB-KW"/>
</dbReference>
<dbReference type="NCBIfam" id="TIGR00057">
    <property type="entry name" value="L-threonylcarbamoyladenylate synthase"/>
    <property type="match status" value="1"/>
</dbReference>
<dbReference type="GO" id="GO:0061710">
    <property type="term" value="F:L-threonylcarbamoyladenylate synthase"/>
    <property type="evidence" value="ECO:0007669"/>
    <property type="project" value="UniProtKB-EC"/>
</dbReference>
<dbReference type="InterPro" id="IPR006070">
    <property type="entry name" value="Sua5-like_dom"/>
</dbReference>
<comment type="catalytic activity">
    <reaction evidence="12">
        <text>L-threonine + hydrogencarbonate + ATP = L-threonylcarbamoyladenylate + diphosphate + H2O</text>
        <dbReference type="Rhea" id="RHEA:36407"/>
        <dbReference type="ChEBI" id="CHEBI:15377"/>
        <dbReference type="ChEBI" id="CHEBI:17544"/>
        <dbReference type="ChEBI" id="CHEBI:30616"/>
        <dbReference type="ChEBI" id="CHEBI:33019"/>
        <dbReference type="ChEBI" id="CHEBI:57926"/>
        <dbReference type="ChEBI" id="CHEBI:73682"/>
        <dbReference type="EC" id="2.7.7.87"/>
    </reaction>
</comment>
<keyword evidence="5" id="KW-0963">Cytoplasm</keyword>
<evidence type="ECO:0000259" key="13">
    <source>
        <dbReference type="PROSITE" id="PS51163"/>
    </source>
</evidence>
<comment type="caution">
    <text evidence="14">The sequence shown here is derived from an EMBL/GenBank/DDBJ whole genome shotgun (WGS) entry which is preliminary data.</text>
</comment>
<evidence type="ECO:0000313" key="14">
    <source>
        <dbReference type="EMBL" id="CAL1548949.1"/>
    </source>
</evidence>
<dbReference type="EMBL" id="CAXITT010002322">
    <property type="protein sequence ID" value="CAL1548949.1"/>
    <property type="molecule type" value="Genomic_DNA"/>
</dbReference>
<evidence type="ECO:0000256" key="5">
    <source>
        <dbReference type="ARBA" id="ARBA00022490"/>
    </source>
</evidence>
<dbReference type="GO" id="GO:0005737">
    <property type="term" value="C:cytoplasm"/>
    <property type="evidence" value="ECO:0007669"/>
    <property type="project" value="UniProtKB-SubCell"/>
</dbReference>
<comment type="subcellular location">
    <subcellularLocation>
        <location evidence="1">Cytoplasm</location>
    </subcellularLocation>
</comment>
<dbReference type="GO" id="GO:0003725">
    <property type="term" value="F:double-stranded RNA binding"/>
    <property type="evidence" value="ECO:0007669"/>
    <property type="project" value="InterPro"/>
</dbReference>
<feature type="domain" description="YrdC-like" evidence="13">
    <location>
        <begin position="5"/>
        <end position="135"/>
    </location>
</feature>
<dbReference type="InterPro" id="IPR050156">
    <property type="entry name" value="TC-AMP_synthase_SUA5"/>
</dbReference>
<dbReference type="GO" id="GO:0000049">
    <property type="term" value="F:tRNA binding"/>
    <property type="evidence" value="ECO:0007669"/>
    <property type="project" value="TreeGrafter"/>
</dbReference>
<proteinExistence type="inferred from homology"/>
<keyword evidence="15" id="KW-1185">Reference proteome</keyword>
<feature type="non-terminal residue" evidence="14">
    <location>
        <position position="135"/>
    </location>
</feature>
<evidence type="ECO:0000256" key="2">
    <source>
        <dbReference type="ARBA" id="ARBA00007663"/>
    </source>
</evidence>
<dbReference type="AlphaFoldDB" id="A0AAV2IUU7"/>
<organism evidence="14 15">
    <name type="scientific">Lymnaea stagnalis</name>
    <name type="common">Great pond snail</name>
    <name type="synonym">Helix stagnalis</name>
    <dbReference type="NCBI Taxonomy" id="6523"/>
    <lineage>
        <taxon>Eukaryota</taxon>
        <taxon>Metazoa</taxon>
        <taxon>Spiralia</taxon>
        <taxon>Lophotrochozoa</taxon>
        <taxon>Mollusca</taxon>
        <taxon>Gastropoda</taxon>
        <taxon>Heterobranchia</taxon>
        <taxon>Euthyneura</taxon>
        <taxon>Panpulmonata</taxon>
        <taxon>Hygrophila</taxon>
        <taxon>Lymnaeoidea</taxon>
        <taxon>Lymnaeidae</taxon>
        <taxon>Lymnaea</taxon>
    </lineage>
</organism>
<evidence type="ECO:0000256" key="10">
    <source>
        <dbReference type="ARBA" id="ARBA00022840"/>
    </source>
</evidence>
<keyword evidence="8" id="KW-0548">Nucleotidyltransferase</keyword>
<dbReference type="SUPFAM" id="SSF55821">
    <property type="entry name" value="YrdC/RibB"/>
    <property type="match status" value="1"/>
</dbReference>
<evidence type="ECO:0000256" key="11">
    <source>
        <dbReference type="ARBA" id="ARBA00029774"/>
    </source>
</evidence>
<dbReference type="InterPro" id="IPR017945">
    <property type="entry name" value="DHBP_synth_RibB-like_a/b_dom"/>
</dbReference>
<dbReference type="GO" id="GO:0005524">
    <property type="term" value="F:ATP binding"/>
    <property type="evidence" value="ECO:0007669"/>
    <property type="project" value="UniProtKB-KW"/>
</dbReference>
<evidence type="ECO:0000256" key="1">
    <source>
        <dbReference type="ARBA" id="ARBA00004496"/>
    </source>
</evidence>
<evidence type="ECO:0000256" key="7">
    <source>
        <dbReference type="ARBA" id="ARBA00022694"/>
    </source>
</evidence>
<comment type="similarity">
    <text evidence="2">Belongs to the SUA5 family.</text>
</comment>
<evidence type="ECO:0000256" key="12">
    <source>
        <dbReference type="ARBA" id="ARBA00048366"/>
    </source>
</evidence>
<dbReference type="PANTHER" id="PTHR17490">
    <property type="entry name" value="SUA5"/>
    <property type="match status" value="1"/>
</dbReference>
<gene>
    <name evidence="14" type="ORF">GSLYS_00022266001</name>
</gene>